<feature type="domain" description="Nucleoside phosphorylase" evidence="2">
    <location>
        <begin position="120"/>
        <end position="229"/>
    </location>
</feature>
<feature type="chain" id="PRO_5013068484" description="Nucleoside phosphorylase domain-containing protein" evidence="1">
    <location>
        <begin position="24"/>
        <end position="250"/>
    </location>
</feature>
<dbReference type="SUPFAM" id="SSF53167">
    <property type="entry name" value="Purine and uridine phosphorylases"/>
    <property type="match status" value="1"/>
</dbReference>
<dbReference type="Gene3D" id="3.40.50.1580">
    <property type="entry name" value="Nucleoside phosphorylase domain"/>
    <property type="match status" value="1"/>
</dbReference>
<dbReference type="Proteomes" id="UP000187203">
    <property type="component" value="Unassembled WGS sequence"/>
</dbReference>
<sequence>MNIQKHVSFIMLILGFIAMLNEGQTDAAVSAKVQKLIHKANLDGPYVGLRYGDGPSDELGLESDGDYTREIGFLNFANYTTSVPACSSYDNLLNNIWYQPEEVFPIDGTPEQRQHIFWVPVDSNYFQISQTLENLKLESCLNSTTCLDKTPKVVNVERGTSASIFLSNVAYRTFIFNRFNISTFDMESAAVALVCFQQRVPFIIIRALSGSGGSGGPNEANVFPSLASNNAVMVVIEFINQLNQPTEAAI</sequence>
<dbReference type="Pfam" id="PF01048">
    <property type="entry name" value="PNP_UDP_1"/>
    <property type="match status" value="1"/>
</dbReference>
<protein>
    <recommendedName>
        <fullName evidence="2">Nucleoside phosphorylase domain-containing protein</fullName>
    </recommendedName>
</protein>
<keyword evidence="4" id="KW-1185">Reference proteome</keyword>
<accession>A0A1R3J8D3</accession>
<feature type="signal peptide" evidence="1">
    <location>
        <begin position="1"/>
        <end position="23"/>
    </location>
</feature>
<gene>
    <name evidence="3" type="ORF">COLO4_18670</name>
</gene>
<dbReference type="InterPro" id="IPR000845">
    <property type="entry name" value="Nucleoside_phosphorylase_d"/>
</dbReference>
<dbReference type="InterPro" id="IPR035994">
    <property type="entry name" value="Nucleoside_phosphorylase_sf"/>
</dbReference>
<comment type="caution">
    <text evidence="3">The sequence shown here is derived from an EMBL/GenBank/DDBJ whole genome shotgun (WGS) entry which is preliminary data.</text>
</comment>
<dbReference type="PANTHER" id="PTHR21234">
    <property type="entry name" value="PURINE NUCLEOSIDE PHOSPHORYLASE"/>
    <property type="match status" value="1"/>
</dbReference>
<dbReference type="GO" id="GO:0009116">
    <property type="term" value="P:nucleoside metabolic process"/>
    <property type="evidence" value="ECO:0007669"/>
    <property type="project" value="InterPro"/>
</dbReference>
<evidence type="ECO:0000313" key="4">
    <source>
        <dbReference type="Proteomes" id="UP000187203"/>
    </source>
</evidence>
<reference evidence="4" key="1">
    <citation type="submission" date="2013-09" db="EMBL/GenBank/DDBJ databases">
        <title>Corchorus olitorius genome sequencing.</title>
        <authorList>
            <person name="Alam M."/>
            <person name="Haque M.S."/>
            <person name="Islam M.S."/>
            <person name="Emdad E.M."/>
            <person name="Islam M.M."/>
            <person name="Ahmed B."/>
            <person name="Halim A."/>
            <person name="Hossen Q.M.M."/>
            <person name="Hossain M.Z."/>
            <person name="Ahmed R."/>
            <person name="Khan M.M."/>
            <person name="Islam R."/>
            <person name="Rashid M.M."/>
            <person name="Khan S.A."/>
            <person name="Rahman M.S."/>
            <person name="Alam M."/>
            <person name="Yahiya A.S."/>
            <person name="Khan M.S."/>
            <person name="Azam M.S."/>
            <person name="Haque T."/>
            <person name="Lashkar M.Z.H."/>
            <person name="Akhand A.I."/>
            <person name="Morshed G."/>
            <person name="Roy S."/>
            <person name="Uddin K.S."/>
            <person name="Rabeya T."/>
            <person name="Hossain A.S."/>
            <person name="Chowdhury A."/>
            <person name="Snigdha A.R."/>
            <person name="Mortoza M.S."/>
            <person name="Matin S.A."/>
            <person name="Hoque S.M.E."/>
            <person name="Islam M.K."/>
            <person name="Roy D.K."/>
            <person name="Haider R."/>
            <person name="Moosa M.M."/>
            <person name="Elias S.M."/>
            <person name="Hasan A.M."/>
            <person name="Jahan S."/>
            <person name="Shafiuddin M."/>
            <person name="Mahmood N."/>
            <person name="Shommy N.S."/>
        </authorList>
    </citation>
    <scope>NUCLEOTIDE SEQUENCE [LARGE SCALE GENOMIC DNA]</scope>
    <source>
        <strain evidence="4">cv. O-4</strain>
    </source>
</reference>
<dbReference type="OrthoDB" id="1891335at2759"/>
<dbReference type="PANTHER" id="PTHR21234:SF19">
    <property type="entry name" value="BARK STORAGE PROTEIN B-LIKE"/>
    <property type="match status" value="1"/>
</dbReference>
<dbReference type="STRING" id="93759.A0A1R3J8D3"/>
<dbReference type="EMBL" id="AWUE01016487">
    <property type="protein sequence ID" value="OMO91060.1"/>
    <property type="molecule type" value="Genomic_DNA"/>
</dbReference>
<evidence type="ECO:0000256" key="1">
    <source>
        <dbReference type="SAM" id="SignalP"/>
    </source>
</evidence>
<organism evidence="3 4">
    <name type="scientific">Corchorus olitorius</name>
    <dbReference type="NCBI Taxonomy" id="93759"/>
    <lineage>
        <taxon>Eukaryota</taxon>
        <taxon>Viridiplantae</taxon>
        <taxon>Streptophyta</taxon>
        <taxon>Embryophyta</taxon>
        <taxon>Tracheophyta</taxon>
        <taxon>Spermatophyta</taxon>
        <taxon>Magnoliopsida</taxon>
        <taxon>eudicotyledons</taxon>
        <taxon>Gunneridae</taxon>
        <taxon>Pentapetalae</taxon>
        <taxon>rosids</taxon>
        <taxon>malvids</taxon>
        <taxon>Malvales</taxon>
        <taxon>Malvaceae</taxon>
        <taxon>Grewioideae</taxon>
        <taxon>Apeibeae</taxon>
        <taxon>Corchorus</taxon>
    </lineage>
</organism>
<name>A0A1R3J8D3_9ROSI</name>
<proteinExistence type="predicted"/>
<evidence type="ECO:0000313" key="3">
    <source>
        <dbReference type="EMBL" id="OMO91060.1"/>
    </source>
</evidence>
<keyword evidence="1" id="KW-0732">Signal</keyword>
<evidence type="ECO:0000259" key="2">
    <source>
        <dbReference type="Pfam" id="PF01048"/>
    </source>
</evidence>
<dbReference type="AlphaFoldDB" id="A0A1R3J8D3"/>
<dbReference type="GO" id="GO:0003824">
    <property type="term" value="F:catalytic activity"/>
    <property type="evidence" value="ECO:0007669"/>
    <property type="project" value="InterPro"/>
</dbReference>